<evidence type="ECO:0000313" key="2">
    <source>
        <dbReference type="Ensembl" id="ENSCUSP00005018956.1"/>
    </source>
</evidence>
<evidence type="ECO:0000256" key="1">
    <source>
        <dbReference type="SAM" id="MobiDB-lite"/>
    </source>
</evidence>
<organism evidence="2 3">
    <name type="scientific">Catharus ustulatus</name>
    <name type="common">Russet-backed thrush</name>
    <name type="synonym">Hylocichla ustulatus</name>
    <dbReference type="NCBI Taxonomy" id="91951"/>
    <lineage>
        <taxon>Eukaryota</taxon>
        <taxon>Metazoa</taxon>
        <taxon>Chordata</taxon>
        <taxon>Craniata</taxon>
        <taxon>Vertebrata</taxon>
        <taxon>Euteleostomi</taxon>
        <taxon>Archelosauria</taxon>
        <taxon>Archosauria</taxon>
        <taxon>Dinosauria</taxon>
        <taxon>Saurischia</taxon>
        <taxon>Theropoda</taxon>
        <taxon>Coelurosauria</taxon>
        <taxon>Aves</taxon>
        <taxon>Neognathae</taxon>
        <taxon>Neoaves</taxon>
        <taxon>Telluraves</taxon>
        <taxon>Australaves</taxon>
        <taxon>Passeriformes</taxon>
        <taxon>Turdidae</taxon>
        <taxon>Catharus</taxon>
    </lineage>
</organism>
<evidence type="ECO:0000313" key="3">
    <source>
        <dbReference type="Proteomes" id="UP000694563"/>
    </source>
</evidence>
<name>A0A8C3Y6G3_CATUS</name>
<dbReference type="InterPro" id="IPR001285">
    <property type="entry name" value="Synaptophysin/porin"/>
</dbReference>
<dbReference type="Proteomes" id="UP000694563">
    <property type="component" value="Unassembled WGS sequence"/>
</dbReference>
<reference evidence="2" key="1">
    <citation type="submission" date="2025-08" db="UniProtKB">
        <authorList>
            <consortium name="Ensembl"/>
        </authorList>
    </citation>
    <scope>IDENTIFICATION</scope>
</reference>
<protein>
    <submittedName>
        <fullName evidence="2">Uncharacterized protein</fullName>
    </submittedName>
</protein>
<accession>A0A8C3Y6G3</accession>
<dbReference type="Ensembl" id="ENSCUST00005019678.1">
    <property type="protein sequence ID" value="ENSCUSP00005018956.1"/>
    <property type="gene ID" value="ENSCUSG00005012156.1"/>
</dbReference>
<dbReference type="GO" id="GO:0030672">
    <property type="term" value="C:synaptic vesicle membrane"/>
    <property type="evidence" value="ECO:0007669"/>
    <property type="project" value="TreeGrafter"/>
</dbReference>
<proteinExistence type="predicted"/>
<dbReference type="PANTHER" id="PTHR10306:SF16">
    <property type="entry name" value="SYNAPTOPORIN"/>
    <property type="match status" value="1"/>
</dbReference>
<keyword evidence="3" id="KW-1185">Reference proteome</keyword>
<sequence length="79" mass="7957">PLPVSPSASHDPPVPPSNPQSPQLFSIFAFATCGGFSGSLRLSIECAPPNRSQPINVAFGYPFRSVGGAGGDLGGLGGF</sequence>
<dbReference type="AlphaFoldDB" id="A0A8C3Y6G3"/>
<feature type="region of interest" description="Disordered" evidence="1">
    <location>
        <begin position="1"/>
        <end position="21"/>
    </location>
</feature>
<dbReference type="PANTHER" id="PTHR10306">
    <property type="entry name" value="SYNAPTOPHYSIN"/>
    <property type="match status" value="1"/>
</dbReference>
<reference evidence="2" key="2">
    <citation type="submission" date="2025-09" db="UniProtKB">
        <authorList>
            <consortium name="Ensembl"/>
        </authorList>
    </citation>
    <scope>IDENTIFICATION</scope>
</reference>